<dbReference type="RefSeq" id="WP_134453990.1">
    <property type="nucleotide sequence ID" value="NZ_SOFL01000036.1"/>
</dbReference>
<organism evidence="2 3">
    <name type="scientific">Cryobacterium adonitolivorans</name>
    <dbReference type="NCBI Taxonomy" id="1259189"/>
    <lineage>
        <taxon>Bacteria</taxon>
        <taxon>Bacillati</taxon>
        <taxon>Actinomycetota</taxon>
        <taxon>Actinomycetes</taxon>
        <taxon>Micrococcales</taxon>
        <taxon>Microbacteriaceae</taxon>
        <taxon>Cryobacterium</taxon>
    </lineage>
</organism>
<protein>
    <submittedName>
        <fullName evidence="2">Uncharacterized protein</fullName>
    </submittedName>
</protein>
<evidence type="ECO:0000313" key="3">
    <source>
        <dbReference type="Proteomes" id="UP000297907"/>
    </source>
</evidence>
<feature type="signal peptide" evidence="1">
    <location>
        <begin position="1"/>
        <end position="27"/>
    </location>
</feature>
<reference evidence="2 3" key="1">
    <citation type="submission" date="2019-03" db="EMBL/GenBank/DDBJ databases">
        <title>Genomics of glacier-inhabiting Cryobacterium strains.</title>
        <authorList>
            <person name="Liu Q."/>
            <person name="Xin Y.-H."/>
        </authorList>
    </citation>
    <scope>NUCLEOTIDE SEQUENCE [LARGE SCALE GENOMIC DNA]</scope>
    <source>
        <strain evidence="2 3">RHLS22-1</strain>
    </source>
</reference>
<feature type="chain" id="PRO_5020734530" evidence="1">
    <location>
        <begin position="28"/>
        <end position="108"/>
    </location>
</feature>
<accession>A0A4R8W213</accession>
<keyword evidence="1" id="KW-0732">Signal</keyword>
<gene>
    <name evidence="2" type="ORF">E3O42_11040</name>
</gene>
<evidence type="ECO:0000256" key="1">
    <source>
        <dbReference type="SAM" id="SignalP"/>
    </source>
</evidence>
<evidence type="ECO:0000313" key="2">
    <source>
        <dbReference type="EMBL" id="TFC01010.1"/>
    </source>
</evidence>
<dbReference type="Proteomes" id="UP000297907">
    <property type="component" value="Unassembled WGS sequence"/>
</dbReference>
<dbReference type="EMBL" id="SOFL01000036">
    <property type="protein sequence ID" value="TFC01010.1"/>
    <property type="molecule type" value="Genomic_DNA"/>
</dbReference>
<dbReference type="OrthoDB" id="5125421at2"/>
<name>A0A4R8W213_9MICO</name>
<dbReference type="AlphaFoldDB" id="A0A4R8W213"/>
<sequence length="108" mass="11106">MKRRTQLAATGAVAAAIVLASGSLALASSDDGADPNESETAISGLALEKASESALAHTGEGTVTGTEVNDEESYYEVEVTLDNGSQVDVQLDEQFQVVEATPDSSTDE</sequence>
<proteinExistence type="predicted"/>
<dbReference type="Gene3D" id="3.30.505.20">
    <property type="match status" value="1"/>
</dbReference>
<comment type="caution">
    <text evidence="2">The sequence shown here is derived from an EMBL/GenBank/DDBJ whole genome shotgun (WGS) entry which is preliminary data.</text>
</comment>
<keyword evidence="3" id="KW-1185">Reference proteome</keyword>